<evidence type="ECO:0000313" key="3">
    <source>
        <dbReference type="Proteomes" id="UP000326198"/>
    </source>
</evidence>
<dbReference type="EMBL" id="ML736162">
    <property type="protein sequence ID" value="KAE8382450.1"/>
    <property type="molecule type" value="Genomic_DNA"/>
</dbReference>
<dbReference type="AlphaFoldDB" id="A0A5N7BL12"/>
<evidence type="ECO:0000313" key="2">
    <source>
        <dbReference type="EMBL" id="KAE8382450.1"/>
    </source>
</evidence>
<keyword evidence="3" id="KW-1185">Reference proteome</keyword>
<sequence>MPTIKYFDRFPPFPSDLHVVPSPGLWLDSVQNGSEPESPTFISSLSGVGFLFFLFIIFLFLLDL</sequence>
<gene>
    <name evidence="2" type="ORF">BDV26DRAFT_253483</name>
</gene>
<dbReference type="Proteomes" id="UP000326198">
    <property type="component" value="Unassembled WGS sequence"/>
</dbReference>
<proteinExistence type="predicted"/>
<keyword evidence="1" id="KW-0812">Transmembrane</keyword>
<reference evidence="2 3" key="1">
    <citation type="submission" date="2019-04" db="EMBL/GenBank/DDBJ databases">
        <title>Friends and foes A comparative genomics studyof 23 Aspergillus species from section Flavi.</title>
        <authorList>
            <consortium name="DOE Joint Genome Institute"/>
            <person name="Kjaerbolling I."/>
            <person name="Vesth T."/>
            <person name="Frisvad J.C."/>
            <person name="Nybo J.L."/>
            <person name="Theobald S."/>
            <person name="Kildgaard S."/>
            <person name="Isbrandt T."/>
            <person name="Kuo A."/>
            <person name="Sato A."/>
            <person name="Lyhne E.K."/>
            <person name="Kogle M.E."/>
            <person name="Wiebenga A."/>
            <person name="Kun R.S."/>
            <person name="Lubbers R.J."/>
            <person name="Makela M.R."/>
            <person name="Barry K."/>
            <person name="Chovatia M."/>
            <person name="Clum A."/>
            <person name="Daum C."/>
            <person name="Haridas S."/>
            <person name="He G."/>
            <person name="LaButti K."/>
            <person name="Lipzen A."/>
            <person name="Mondo S."/>
            <person name="Riley R."/>
            <person name="Salamov A."/>
            <person name="Simmons B.A."/>
            <person name="Magnuson J.K."/>
            <person name="Henrissat B."/>
            <person name="Mortensen U.H."/>
            <person name="Larsen T.O."/>
            <person name="Devries R.P."/>
            <person name="Grigoriev I.V."/>
            <person name="Machida M."/>
            <person name="Baker S.E."/>
            <person name="Andersen M.R."/>
        </authorList>
    </citation>
    <scope>NUCLEOTIDE SEQUENCE [LARGE SCALE GENOMIC DNA]</scope>
    <source>
        <strain evidence="2 3">IBT 29228</strain>
    </source>
</reference>
<feature type="transmembrane region" description="Helical" evidence="1">
    <location>
        <begin position="41"/>
        <end position="62"/>
    </location>
</feature>
<protein>
    <submittedName>
        <fullName evidence="2">Uncharacterized protein</fullName>
    </submittedName>
</protein>
<accession>A0A5N7BL12</accession>
<keyword evidence="1" id="KW-1133">Transmembrane helix</keyword>
<organism evidence="2 3">
    <name type="scientific">Aspergillus bertholletiae</name>
    <dbReference type="NCBI Taxonomy" id="1226010"/>
    <lineage>
        <taxon>Eukaryota</taxon>
        <taxon>Fungi</taxon>
        <taxon>Dikarya</taxon>
        <taxon>Ascomycota</taxon>
        <taxon>Pezizomycotina</taxon>
        <taxon>Eurotiomycetes</taxon>
        <taxon>Eurotiomycetidae</taxon>
        <taxon>Eurotiales</taxon>
        <taxon>Aspergillaceae</taxon>
        <taxon>Aspergillus</taxon>
        <taxon>Aspergillus subgen. Circumdati</taxon>
    </lineage>
</organism>
<evidence type="ECO:0000256" key="1">
    <source>
        <dbReference type="SAM" id="Phobius"/>
    </source>
</evidence>
<name>A0A5N7BL12_9EURO</name>
<keyword evidence="1" id="KW-0472">Membrane</keyword>